<proteinExistence type="predicted"/>
<protein>
    <recommendedName>
        <fullName evidence="11">Tripartite motif-containing protein 35-like</fullName>
    </recommendedName>
</protein>
<reference evidence="9" key="1">
    <citation type="submission" date="2023-08" db="EMBL/GenBank/DDBJ databases">
        <title>Pelteobagrus vachellii genome.</title>
        <authorList>
            <person name="Liu H."/>
        </authorList>
    </citation>
    <scope>NUCLEOTIDE SEQUENCE</scope>
    <source>
        <strain evidence="9">PRFRI_2022a</strain>
        <tissue evidence="9">Muscle</tissue>
    </source>
</reference>
<dbReference type="SUPFAM" id="SSF57845">
    <property type="entry name" value="B-box zinc-binding domain"/>
    <property type="match status" value="1"/>
</dbReference>
<feature type="domain" description="RING-type" evidence="6">
    <location>
        <begin position="9"/>
        <end position="49"/>
    </location>
</feature>
<feature type="coiled-coil region" evidence="5">
    <location>
        <begin position="194"/>
        <end position="228"/>
    </location>
</feature>
<dbReference type="PANTHER" id="PTHR24103">
    <property type="entry name" value="E3 UBIQUITIN-PROTEIN LIGASE TRIM"/>
    <property type="match status" value="1"/>
</dbReference>
<gene>
    <name evidence="9" type="ORF">Q7C36_023434</name>
</gene>
<dbReference type="Gene3D" id="2.60.120.920">
    <property type="match status" value="1"/>
</dbReference>
<dbReference type="Gene3D" id="3.30.40.10">
    <property type="entry name" value="Zinc/RING finger domain, C3HC4 (zinc finger)"/>
    <property type="match status" value="1"/>
</dbReference>
<evidence type="ECO:0000256" key="1">
    <source>
        <dbReference type="ARBA" id="ARBA00022723"/>
    </source>
</evidence>
<evidence type="ECO:0000256" key="2">
    <source>
        <dbReference type="ARBA" id="ARBA00022771"/>
    </source>
</evidence>
<dbReference type="SMART" id="SM00336">
    <property type="entry name" value="BBOX"/>
    <property type="match status" value="1"/>
</dbReference>
<dbReference type="AlphaFoldDB" id="A0AA88IIA8"/>
<dbReference type="PROSITE" id="PS50119">
    <property type="entry name" value="ZF_BBOX"/>
    <property type="match status" value="1"/>
</dbReference>
<name>A0AA88IIA8_TACVA</name>
<dbReference type="InterPro" id="IPR013083">
    <property type="entry name" value="Znf_RING/FYVE/PHD"/>
</dbReference>
<evidence type="ECO:0000313" key="10">
    <source>
        <dbReference type="Proteomes" id="UP001187315"/>
    </source>
</evidence>
<dbReference type="PROSITE" id="PS50188">
    <property type="entry name" value="B302_SPRY"/>
    <property type="match status" value="1"/>
</dbReference>
<dbReference type="SMART" id="SM00184">
    <property type="entry name" value="RING"/>
    <property type="match status" value="1"/>
</dbReference>
<dbReference type="SUPFAM" id="SSF49899">
    <property type="entry name" value="Concanavalin A-like lectins/glucanases"/>
    <property type="match status" value="1"/>
</dbReference>
<dbReference type="InterPro" id="IPR027370">
    <property type="entry name" value="Znf-RING_euk"/>
</dbReference>
<dbReference type="Pfam" id="PF00643">
    <property type="entry name" value="zf-B_box"/>
    <property type="match status" value="1"/>
</dbReference>
<evidence type="ECO:0000259" key="7">
    <source>
        <dbReference type="PROSITE" id="PS50119"/>
    </source>
</evidence>
<dbReference type="InterPro" id="IPR000315">
    <property type="entry name" value="Znf_B-box"/>
</dbReference>
<dbReference type="Pfam" id="PF00622">
    <property type="entry name" value="SPRY"/>
    <property type="match status" value="1"/>
</dbReference>
<dbReference type="Pfam" id="PF13765">
    <property type="entry name" value="PRY"/>
    <property type="match status" value="1"/>
</dbReference>
<dbReference type="GO" id="GO:0008270">
    <property type="term" value="F:zinc ion binding"/>
    <property type="evidence" value="ECO:0007669"/>
    <property type="project" value="UniProtKB-KW"/>
</dbReference>
<dbReference type="Gene3D" id="3.30.160.60">
    <property type="entry name" value="Classic Zinc Finger"/>
    <property type="match status" value="1"/>
</dbReference>
<dbReference type="Proteomes" id="UP001187315">
    <property type="component" value="Unassembled WGS sequence"/>
</dbReference>
<evidence type="ECO:0000259" key="8">
    <source>
        <dbReference type="PROSITE" id="PS50188"/>
    </source>
</evidence>
<dbReference type="InterPro" id="IPR003877">
    <property type="entry name" value="SPRY_dom"/>
</dbReference>
<accession>A0AA88IIA8</accession>
<keyword evidence="5" id="KW-0175">Coiled coil</keyword>
<evidence type="ECO:0000313" key="9">
    <source>
        <dbReference type="EMBL" id="KAK2815168.1"/>
    </source>
</evidence>
<dbReference type="SMART" id="SM00589">
    <property type="entry name" value="PRY"/>
    <property type="match status" value="1"/>
</dbReference>
<keyword evidence="2 4" id="KW-0863">Zinc-finger</keyword>
<comment type="caution">
    <text evidence="9">The sequence shown here is derived from an EMBL/GenBank/DDBJ whole genome shotgun (WGS) entry which is preliminary data.</text>
</comment>
<evidence type="ECO:0008006" key="11">
    <source>
        <dbReference type="Google" id="ProtNLM"/>
    </source>
</evidence>
<dbReference type="InterPro" id="IPR050143">
    <property type="entry name" value="TRIM/RBCC"/>
</dbReference>
<evidence type="ECO:0000256" key="3">
    <source>
        <dbReference type="ARBA" id="ARBA00022833"/>
    </source>
</evidence>
<dbReference type="InterPro" id="IPR001870">
    <property type="entry name" value="B30.2/SPRY"/>
</dbReference>
<dbReference type="Pfam" id="PF13445">
    <property type="entry name" value="zf-RING_UBOX"/>
    <property type="match status" value="1"/>
</dbReference>
<keyword evidence="1" id="KW-0479">Metal-binding</keyword>
<dbReference type="InterPro" id="IPR006574">
    <property type="entry name" value="PRY"/>
</dbReference>
<dbReference type="InterPro" id="IPR043136">
    <property type="entry name" value="B30.2/SPRY_sf"/>
</dbReference>
<evidence type="ECO:0000256" key="5">
    <source>
        <dbReference type="SAM" id="Coils"/>
    </source>
</evidence>
<dbReference type="PROSITE" id="PS50089">
    <property type="entry name" value="ZF_RING_2"/>
    <property type="match status" value="1"/>
</dbReference>
<dbReference type="EMBL" id="JAVHJS010000026">
    <property type="protein sequence ID" value="KAK2815168.1"/>
    <property type="molecule type" value="Genomic_DNA"/>
</dbReference>
<keyword evidence="3" id="KW-0862">Zinc</keyword>
<feature type="domain" description="B box-type" evidence="7">
    <location>
        <begin position="80"/>
        <end position="121"/>
    </location>
</feature>
<evidence type="ECO:0000256" key="4">
    <source>
        <dbReference type="PROSITE-ProRule" id="PRU00024"/>
    </source>
</evidence>
<dbReference type="SMART" id="SM00449">
    <property type="entry name" value="SPRY"/>
    <property type="match status" value="1"/>
</dbReference>
<sequence>MSAEEDLCCPVCYDIFKDPVVLSCCHSVCKACLEEFWKTKERRECPLCKVLNLNDPECNSVLKSLCEAYLEEYSQRYAAGSKQHCRVHGEKLKLFCLEDKQAVCQICQMSSQHHNHECYPIEEAADHFRMELKTELKPFQETLDCFSQVKQSYHKATAHIKRQTLRTEQQIRDEFKKLYQFLRIEEADRLLALRKEEKEKTQLIEKKLEEIDREMSSLLKLIRIIEEDMWTEDLLFIQSFETSLTRAKCSLQDPEMISGTLIDEATHLGNLAYRAWVKMKDIVQYNPIILDPNTAHKSLTLSEDLTSATFNETQDMTHLPDNPERFKSSVCVLGSEGFASGNHCWDVEVGDRSLWEVGITTESNPKNACLFYNSVWSVESNFGFYTRSPARPKSPFSAEGGLERIRIHLDCERGQVSFSDPLNDTEIKTFNYTFTEKVYPFFWCHNKSSPVKILPMTILPRTVLETE</sequence>
<dbReference type="SUPFAM" id="SSF57850">
    <property type="entry name" value="RING/U-box"/>
    <property type="match status" value="1"/>
</dbReference>
<dbReference type="PROSITE" id="PS00518">
    <property type="entry name" value="ZF_RING_1"/>
    <property type="match status" value="1"/>
</dbReference>
<dbReference type="PRINTS" id="PR01407">
    <property type="entry name" value="BUTYPHLNCDUF"/>
</dbReference>
<evidence type="ECO:0000259" key="6">
    <source>
        <dbReference type="PROSITE" id="PS50089"/>
    </source>
</evidence>
<feature type="domain" description="B30.2/SPRY" evidence="8">
    <location>
        <begin position="268"/>
        <end position="460"/>
    </location>
</feature>
<dbReference type="InterPro" id="IPR003879">
    <property type="entry name" value="Butyrophylin_SPRY"/>
</dbReference>
<dbReference type="InterPro" id="IPR017907">
    <property type="entry name" value="Znf_RING_CS"/>
</dbReference>
<dbReference type="InterPro" id="IPR001841">
    <property type="entry name" value="Znf_RING"/>
</dbReference>
<organism evidence="9 10">
    <name type="scientific">Tachysurus vachellii</name>
    <name type="common">Darkbarbel catfish</name>
    <name type="synonym">Pelteobagrus vachellii</name>
    <dbReference type="NCBI Taxonomy" id="175792"/>
    <lineage>
        <taxon>Eukaryota</taxon>
        <taxon>Metazoa</taxon>
        <taxon>Chordata</taxon>
        <taxon>Craniata</taxon>
        <taxon>Vertebrata</taxon>
        <taxon>Euteleostomi</taxon>
        <taxon>Actinopterygii</taxon>
        <taxon>Neopterygii</taxon>
        <taxon>Teleostei</taxon>
        <taxon>Ostariophysi</taxon>
        <taxon>Siluriformes</taxon>
        <taxon>Bagridae</taxon>
        <taxon>Tachysurus</taxon>
    </lineage>
</organism>
<dbReference type="InterPro" id="IPR013320">
    <property type="entry name" value="ConA-like_dom_sf"/>
</dbReference>
<keyword evidence="10" id="KW-1185">Reference proteome</keyword>